<evidence type="ECO:0000313" key="2">
    <source>
        <dbReference type="Proteomes" id="UP001362999"/>
    </source>
</evidence>
<evidence type="ECO:0000313" key="1">
    <source>
        <dbReference type="EMBL" id="KAK7052403.1"/>
    </source>
</evidence>
<organism evidence="1 2">
    <name type="scientific">Favolaschia claudopus</name>
    <dbReference type="NCBI Taxonomy" id="2862362"/>
    <lineage>
        <taxon>Eukaryota</taxon>
        <taxon>Fungi</taxon>
        <taxon>Dikarya</taxon>
        <taxon>Basidiomycota</taxon>
        <taxon>Agaricomycotina</taxon>
        <taxon>Agaricomycetes</taxon>
        <taxon>Agaricomycetidae</taxon>
        <taxon>Agaricales</taxon>
        <taxon>Marasmiineae</taxon>
        <taxon>Mycenaceae</taxon>
        <taxon>Favolaschia</taxon>
    </lineage>
</organism>
<comment type="caution">
    <text evidence="1">The sequence shown here is derived from an EMBL/GenBank/DDBJ whole genome shotgun (WGS) entry which is preliminary data.</text>
</comment>
<gene>
    <name evidence="1" type="ORF">R3P38DRAFT_2762776</name>
</gene>
<dbReference type="EMBL" id="JAWWNJ010000007">
    <property type="protein sequence ID" value="KAK7052403.1"/>
    <property type="molecule type" value="Genomic_DNA"/>
</dbReference>
<accession>A0AAW0DMH0</accession>
<reference evidence="1 2" key="1">
    <citation type="journal article" date="2024" name="J Genomics">
        <title>Draft genome sequencing and assembly of Favolaschia claudopus CIRM-BRFM 2984 isolated from oak limbs.</title>
        <authorList>
            <person name="Navarro D."/>
            <person name="Drula E."/>
            <person name="Chaduli D."/>
            <person name="Cazenave R."/>
            <person name="Ahrendt S."/>
            <person name="Wang J."/>
            <person name="Lipzen A."/>
            <person name="Daum C."/>
            <person name="Barry K."/>
            <person name="Grigoriev I.V."/>
            <person name="Favel A."/>
            <person name="Rosso M.N."/>
            <person name="Martin F."/>
        </authorList>
    </citation>
    <scope>NUCLEOTIDE SEQUENCE [LARGE SCALE GENOMIC DNA]</scope>
    <source>
        <strain evidence="1 2">CIRM-BRFM 2984</strain>
    </source>
</reference>
<dbReference type="AlphaFoldDB" id="A0AAW0DMH0"/>
<dbReference type="Proteomes" id="UP001362999">
    <property type="component" value="Unassembled WGS sequence"/>
</dbReference>
<name>A0AAW0DMH0_9AGAR</name>
<keyword evidence="2" id="KW-1185">Reference proteome</keyword>
<proteinExistence type="predicted"/>
<protein>
    <submittedName>
        <fullName evidence="1">Uncharacterized protein</fullName>
    </submittedName>
</protein>
<sequence length="298" mass="33437">MGESLFRVAAHLQTWKIAASGLLTPTSSSSLKRGRREKVKIPSPVSKIRGSFSVVIQLKALRTDGESLNNFEEGSDRENGMNVTGRKAALHLGVGWSLVEKRNRLKTSESKYYGSSSNLERRTKAFIIKNSQATMVRNASRRVPVEGQTQGMPPPLRWDYGLLIDYLQRQQVEKATQAVYALHEAGSYTAICSRETRIISFPWGKIVDFSALAMCCNLHGTGLTRFATAKNWPECKVYLLLSTQCPPREKEETSPRAAIYDAASANVQHDRTKNEHSARMSMDGRSSFGQQDYYWRPL</sequence>